<dbReference type="AlphaFoldDB" id="A0AAU9IHD4"/>
<dbReference type="Proteomes" id="UP001162131">
    <property type="component" value="Unassembled WGS sequence"/>
</dbReference>
<dbReference type="SUPFAM" id="SSF81296">
    <property type="entry name" value="E set domains"/>
    <property type="match status" value="1"/>
</dbReference>
<evidence type="ECO:0000313" key="3">
    <source>
        <dbReference type="EMBL" id="CAG9312882.1"/>
    </source>
</evidence>
<dbReference type="InterPro" id="IPR011021">
    <property type="entry name" value="Arrestin-like_N"/>
</dbReference>
<dbReference type="Gene3D" id="2.60.40.640">
    <property type="match status" value="1"/>
</dbReference>
<name>A0AAU9IHD4_9CILI</name>
<feature type="domain" description="Arrestin-like N-terminal" evidence="2">
    <location>
        <begin position="48"/>
        <end position="168"/>
    </location>
</feature>
<dbReference type="InterPro" id="IPR014752">
    <property type="entry name" value="Arrestin-like_C"/>
</dbReference>
<protein>
    <recommendedName>
        <fullName evidence="2">Arrestin-like N-terminal domain-containing protein</fullName>
    </recommendedName>
</protein>
<keyword evidence="4" id="KW-1185">Reference proteome</keyword>
<organism evidence="3 4">
    <name type="scientific">Blepharisma stoltei</name>
    <dbReference type="NCBI Taxonomy" id="1481888"/>
    <lineage>
        <taxon>Eukaryota</taxon>
        <taxon>Sar</taxon>
        <taxon>Alveolata</taxon>
        <taxon>Ciliophora</taxon>
        <taxon>Postciliodesmatophora</taxon>
        <taxon>Heterotrichea</taxon>
        <taxon>Heterotrichida</taxon>
        <taxon>Blepharismidae</taxon>
        <taxon>Blepharisma</taxon>
    </lineage>
</organism>
<dbReference type="EMBL" id="CAJZBQ010000009">
    <property type="protein sequence ID" value="CAG9312882.1"/>
    <property type="molecule type" value="Genomic_DNA"/>
</dbReference>
<dbReference type="InterPro" id="IPR014756">
    <property type="entry name" value="Ig_E-set"/>
</dbReference>
<reference evidence="3" key="1">
    <citation type="submission" date="2021-09" db="EMBL/GenBank/DDBJ databases">
        <authorList>
            <consortium name="AG Swart"/>
            <person name="Singh M."/>
            <person name="Singh A."/>
            <person name="Seah K."/>
            <person name="Emmerich C."/>
        </authorList>
    </citation>
    <scope>NUCLEOTIDE SEQUENCE</scope>
    <source>
        <strain evidence="3">ATCC30299</strain>
    </source>
</reference>
<comment type="caution">
    <text evidence="3">The sequence shown here is derived from an EMBL/GenBank/DDBJ whole genome shotgun (WGS) entry which is preliminary data.</text>
</comment>
<dbReference type="Pfam" id="PF00339">
    <property type="entry name" value="Arrestin_N"/>
    <property type="match status" value="1"/>
</dbReference>
<feature type="region of interest" description="Disordered" evidence="1">
    <location>
        <begin position="1"/>
        <end position="29"/>
    </location>
</feature>
<evidence type="ECO:0000313" key="4">
    <source>
        <dbReference type="Proteomes" id="UP001162131"/>
    </source>
</evidence>
<proteinExistence type="predicted"/>
<gene>
    <name evidence="3" type="ORF">BSTOLATCC_MIC7674</name>
</gene>
<evidence type="ECO:0000256" key="1">
    <source>
        <dbReference type="SAM" id="MobiDB-lite"/>
    </source>
</evidence>
<evidence type="ECO:0000259" key="2">
    <source>
        <dbReference type="Pfam" id="PF00339"/>
    </source>
</evidence>
<accession>A0AAU9IHD4</accession>
<sequence length="390" mass="43839">MVKSSSSSSDSDETLELISQGHPNPQVTRSIAPDSSPMVFLFLDCIHYVAGEKVTGEILLNLPSDYPAGSLILSSTGAEEVFVYEPLSSEKAKIQEVSEVYRLEVPIKEWKKGIQAGQYVFPFNFKLPQYSPSTFYYAGEDARNYYIKAQVSYSVNIRLELPHHSDLTLSHSRMFVVRNKQTHSKPNISIETRESVYGCCCTNKGNTYLKLSVKGEEHSQIEGTLRYKLDPDNTNCKAPINYVTGEVSLVLEVTVSSQTFRIVKTLSSISRATWISAFTSLVYEKDFEYNAELKMNNAELNPSSNQTPMINCMFVIEVLVFYDLSCKGKPARIAMPFHVNPKNTFIREEPKLPVPWEPEEAPISNFLVESCRPTSQEVEGMASLSTPDTR</sequence>